<protein>
    <submittedName>
        <fullName evidence="1">Uncharacterized protein</fullName>
    </submittedName>
</protein>
<dbReference type="AlphaFoldDB" id="A0A6V8LII0"/>
<reference evidence="1 2" key="2">
    <citation type="submission" date="2020-03" db="EMBL/GenBank/DDBJ databases">
        <authorList>
            <person name="Ichikawa N."/>
            <person name="Kimura A."/>
            <person name="Kitahashi Y."/>
            <person name="Uohara A."/>
        </authorList>
    </citation>
    <scope>NUCLEOTIDE SEQUENCE [LARGE SCALE GENOMIC DNA]</scope>
    <source>
        <strain evidence="1 2">NBRC 108638</strain>
    </source>
</reference>
<dbReference type="EMBL" id="BLPG01000001">
    <property type="protein sequence ID" value="GFJ95360.1"/>
    <property type="molecule type" value="Genomic_DNA"/>
</dbReference>
<sequence>MVHLEPECPGGQRDLRPIGPNRVRVTTVDGSFDLVVRERVGDRAVLEAQPRGPHRLYVAPAVLADPAQLARVLHAAVDAHVTGHIGADVVLVLQDPDPKVLEGDL</sequence>
<comment type="caution">
    <text evidence="1">The sequence shown here is derived from an EMBL/GenBank/DDBJ whole genome shotgun (WGS) entry which is preliminary data.</text>
</comment>
<evidence type="ECO:0000313" key="2">
    <source>
        <dbReference type="Proteomes" id="UP000482960"/>
    </source>
</evidence>
<dbReference type="Proteomes" id="UP000482960">
    <property type="component" value="Unassembled WGS sequence"/>
</dbReference>
<name>A0A6V8LII0_9ACTN</name>
<evidence type="ECO:0000313" key="1">
    <source>
        <dbReference type="EMBL" id="GFJ95360.1"/>
    </source>
</evidence>
<keyword evidence="2" id="KW-1185">Reference proteome</keyword>
<gene>
    <name evidence="1" type="ORF">Prum_090020</name>
</gene>
<accession>A0A6V8LII0</accession>
<proteinExistence type="predicted"/>
<organism evidence="1 2">
    <name type="scientific">Phytohabitans rumicis</name>
    <dbReference type="NCBI Taxonomy" id="1076125"/>
    <lineage>
        <taxon>Bacteria</taxon>
        <taxon>Bacillati</taxon>
        <taxon>Actinomycetota</taxon>
        <taxon>Actinomycetes</taxon>
        <taxon>Micromonosporales</taxon>
        <taxon>Micromonosporaceae</taxon>
    </lineage>
</organism>
<reference evidence="1 2" key="1">
    <citation type="submission" date="2020-03" db="EMBL/GenBank/DDBJ databases">
        <title>Whole genome shotgun sequence of Phytohabitans rumicis NBRC 108638.</title>
        <authorList>
            <person name="Komaki H."/>
            <person name="Tamura T."/>
        </authorList>
    </citation>
    <scope>NUCLEOTIDE SEQUENCE [LARGE SCALE GENOMIC DNA]</scope>
    <source>
        <strain evidence="1 2">NBRC 108638</strain>
    </source>
</reference>